<comment type="similarity">
    <text evidence="2">Belongs to the peptidase S54 family.</text>
</comment>
<dbReference type="PANTHER" id="PTHR43731">
    <property type="entry name" value="RHOMBOID PROTEASE"/>
    <property type="match status" value="1"/>
</dbReference>
<organism evidence="9 10">
    <name type="scientific">Delitschia confertaspora ATCC 74209</name>
    <dbReference type="NCBI Taxonomy" id="1513339"/>
    <lineage>
        <taxon>Eukaryota</taxon>
        <taxon>Fungi</taxon>
        <taxon>Dikarya</taxon>
        <taxon>Ascomycota</taxon>
        <taxon>Pezizomycotina</taxon>
        <taxon>Dothideomycetes</taxon>
        <taxon>Pleosporomycetidae</taxon>
        <taxon>Pleosporales</taxon>
        <taxon>Delitschiaceae</taxon>
        <taxon>Delitschia</taxon>
    </lineage>
</organism>
<evidence type="ECO:0000256" key="5">
    <source>
        <dbReference type="ARBA" id="ARBA00022989"/>
    </source>
</evidence>
<evidence type="ECO:0000256" key="7">
    <source>
        <dbReference type="SAM" id="Phobius"/>
    </source>
</evidence>
<evidence type="ECO:0000313" key="9">
    <source>
        <dbReference type="EMBL" id="KAF2200548.1"/>
    </source>
</evidence>
<dbReference type="AlphaFoldDB" id="A0A9P4JQ50"/>
<keyword evidence="10" id="KW-1185">Reference proteome</keyword>
<dbReference type="GO" id="GO:0016020">
    <property type="term" value="C:membrane"/>
    <property type="evidence" value="ECO:0007669"/>
    <property type="project" value="UniProtKB-SubCell"/>
</dbReference>
<evidence type="ECO:0000256" key="2">
    <source>
        <dbReference type="ARBA" id="ARBA00009045"/>
    </source>
</evidence>
<name>A0A9P4JQ50_9PLEO</name>
<feature type="transmembrane region" description="Helical" evidence="7">
    <location>
        <begin position="47"/>
        <end position="64"/>
    </location>
</feature>
<feature type="transmembrane region" description="Helical" evidence="7">
    <location>
        <begin position="224"/>
        <end position="242"/>
    </location>
</feature>
<comment type="subcellular location">
    <subcellularLocation>
        <location evidence="1">Membrane</location>
        <topology evidence="1">Multi-pass membrane protein</topology>
    </subcellularLocation>
</comment>
<dbReference type="Proteomes" id="UP000799536">
    <property type="component" value="Unassembled WGS sequence"/>
</dbReference>
<keyword evidence="4" id="KW-0378">Hydrolase</keyword>
<dbReference type="PANTHER" id="PTHR43731:SF14">
    <property type="entry name" value="PRESENILIN-ASSOCIATED RHOMBOID-LIKE PROTEIN, MITOCHONDRIAL"/>
    <property type="match status" value="1"/>
</dbReference>
<evidence type="ECO:0000256" key="1">
    <source>
        <dbReference type="ARBA" id="ARBA00004141"/>
    </source>
</evidence>
<dbReference type="InterPro" id="IPR035952">
    <property type="entry name" value="Rhomboid-like_sf"/>
</dbReference>
<reference evidence="9" key="1">
    <citation type="journal article" date="2020" name="Stud. Mycol.">
        <title>101 Dothideomycetes genomes: a test case for predicting lifestyles and emergence of pathogens.</title>
        <authorList>
            <person name="Haridas S."/>
            <person name="Albert R."/>
            <person name="Binder M."/>
            <person name="Bloem J."/>
            <person name="Labutti K."/>
            <person name="Salamov A."/>
            <person name="Andreopoulos B."/>
            <person name="Baker S."/>
            <person name="Barry K."/>
            <person name="Bills G."/>
            <person name="Bluhm B."/>
            <person name="Cannon C."/>
            <person name="Castanera R."/>
            <person name="Culley D."/>
            <person name="Daum C."/>
            <person name="Ezra D."/>
            <person name="Gonzalez J."/>
            <person name="Henrissat B."/>
            <person name="Kuo A."/>
            <person name="Liang C."/>
            <person name="Lipzen A."/>
            <person name="Lutzoni F."/>
            <person name="Magnuson J."/>
            <person name="Mondo S."/>
            <person name="Nolan M."/>
            <person name="Ohm R."/>
            <person name="Pangilinan J."/>
            <person name="Park H.-J."/>
            <person name="Ramirez L."/>
            <person name="Alfaro M."/>
            <person name="Sun H."/>
            <person name="Tritt A."/>
            <person name="Yoshinaga Y."/>
            <person name="Zwiers L.-H."/>
            <person name="Turgeon B."/>
            <person name="Goodwin S."/>
            <person name="Spatafora J."/>
            <person name="Crous P."/>
            <person name="Grigoriev I."/>
        </authorList>
    </citation>
    <scope>NUCLEOTIDE SEQUENCE</scope>
    <source>
        <strain evidence="9">ATCC 74209</strain>
    </source>
</reference>
<dbReference type="OrthoDB" id="418595at2759"/>
<evidence type="ECO:0000256" key="4">
    <source>
        <dbReference type="ARBA" id="ARBA00022801"/>
    </source>
</evidence>
<feature type="transmembrane region" description="Helical" evidence="7">
    <location>
        <begin position="135"/>
        <end position="155"/>
    </location>
</feature>
<dbReference type="Gene3D" id="1.20.1540.10">
    <property type="entry name" value="Rhomboid-like"/>
    <property type="match status" value="1"/>
</dbReference>
<keyword evidence="6 7" id="KW-0472">Membrane</keyword>
<dbReference type="SUPFAM" id="SSF144091">
    <property type="entry name" value="Rhomboid-like"/>
    <property type="match status" value="1"/>
</dbReference>
<keyword evidence="5 7" id="KW-1133">Transmembrane helix</keyword>
<sequence length="270" mass="30291">MRHTSRKTPVSNALVSRLRPLQHRLSSSIPRIEYFQPSPSEESNMKFIWAVMAVNTSVFVFFWYRRQEAQQTHDYEKVNRIVDNFTLGWKGLQEGRWWTLVTHDFFHIGLTHIVFNMVTFFAMGQLLAATPGVRVGHLAVLLTGSGLSSAAGFLFTRDRNSRKESQSRALGFSGVSSGFVAAAACLHPTVKFALFGIIPAPAWALAGGFFAYDWYNIYNRSSGIAHAGHVGGAVFGALYWLLRLRKVRTTALWPKVTTPGPIAPRITRRF</sequence>
<dbReference type="EMBL" id="ML994017">
    <property type="protein sequence ID" value="KAF2200548.1"/>
    <property type="molecule type" value="Genomic_DNA"/>
</dbReference>
<dbReference type="InterPro" id="IPR022764">
    <property type="entry name" value="Peptidase_S54_rhomboid_dom"/>
</dbReference>
<feature type="transmembrane region" description="Helical" evidence="7">
    <location>
        <begin position="105"/>
        <end position="129"/>
    </location>
</feature>
<dbReference type="GO" id="GO:0004252">
    <property type="term" value="F:serine-type endopeptidase activity"/>
    <property type="evidence" value="ECO:0007669"/>
    <property type="project" value="InterPro"/>
</dbReference>
<feature type="domain" description="Peptidase S54 rhomboid" evidence="8">
    <location>
        <begin position="95"/>
        <end position="245"/>
    </location>
</feature>
<protein>
    <submittedName>
        <fullName evidence="9">Rhomboid-domain-containing protein</fullName>
    </submittedName>
</protein>
<feature type="transmembrane region" description="Helical" evidence="7">
    <location>
        <begin position="192"/>
        <end position="212"/>
    </location>
</feature>
<evidence type="ECO:0000259" key="8">
    <source>
        <dbReference type="Pfam" id="PF01694"/>
    </source>
</evidence>
<comment type="caution">
    <text evidence="9">The sequence shown here is derived from an EMBL/GenBank/DDBJ whole genome shotgun (WGS) entry which is preliminary data.</text>
</comment>
<evidence type="ECO:0000313" key="10">
    <source>
        <dbReference type="Proteomes" id="UP000799536"/>
    </source>
</evidence>
<dbReference type="Pfam" id="PF01694">
    <property type="entry name" value="Rhomboid"/>
    <property type="match status" value="1"/>
</dbReference>
<accession>A0A9P4JQ50</accession>
<gene>
    <name evidence="9" type="ORF">GQ43DRAFT_373561</name>
</gene>
<evidence type="ECO:0000256" key="3">
    <source>
        <dbReference type="ARBA" id="ARBA00022692"/>
    </source>
</evidence>
<evidence type="ECO:0000256" key="6">
    <source>
        <dbReference type="ARBA" id="ARBA00023136"/>
    </source>
</evidence>
<dbReference type="InterPro" id="IPR050925">
    <property type="entry name" value="Rhomboid_protease_S54"/>
</dbReference>
<dbReference type="GO" id="GO:0006465">
    <property type="term" value="P:signal peptide processing"/>
    <property type="evidence" value="ECO:0007669"/>
    <property type="project" value="TreeGrafter"/>
</dbReference>
<keyword evidence="3 7" id="KW-0812">Transmembrane</keyword>
<proteinExistence type="inferred from homology"/>